<comment type="caution">
    <text evidence="1">The sequence shown here is derived from an EMBL/GenBank/DDBJ whole genome shotgun (WGS) entry which is preliminary data.</text>
</comment>
<name>A0AAD4NJF9_9BILA</name>
<keyword evidence="2" id="KW-1185">Reference proteome</keyword>
<dbReference type="AlphaFoldDB" id="A0AAD4NJF9"/>
<evidence type="ECO:0000313" key="2">
    <source>
        <dbReference type="Proteomes" id="UP001201812"/>
    </source>
</evidence>
<reference evidence="1" key="1">
    <citation type="submission" date="2022-01" db="EMBL/GenBank/DDBJ databases">
        <title>Genome Sequence Resource for Two Populations of Ditylenchus destructor, the Migratory Endoparasitic Phytonematode.</title>
        <authorList>
            <person name="Zhang H."/>
            <person name="Lin R."/>
            <person name="Xie B."/>
        </authorList>
    </citation>
    <scope>NUCLEOTIDE SEQUENCE</scope>
    <source>
        <strain evidence="1">BazhouSP</strain>
    </source>
</reference>
<dbReference type="Proteomes" id="UP001201812">
    <property type="component" value="Unassembled WGS sequence"/>
</dbReference>
<organism evidence="1 2">
    <name type="scientific">Ditylenchus destructor</name>
    <dbReference type="NCBI Taxonomy" id="166010"/>
    <lineage>
        <taxon>Eukaryota</taxon>
        <taxon>Metazoa</taxon>
        <taxon>Ecdysozoa</taxon>
        <taxon>Nematoda</taxon>
        <taxon>Chromadorea</taxon>
        <taxon>Rhabditida</taxon>
        <taxon>Tylenchina</taxon>
        <taxon>Tylenchomorpha</taxon>
        <taxon>Sphaerularioidea</taxon>
        <taxon>Anguinidae</taxon>
        <taxon>Anguininae</taxon>
        <taxon>Ditylenchus</taxon>
    </lineage>
</organism>
<sequence length="132" mass="15258">MVDLHNNRIASLCKECSLDEKSSQKSTQFRQIFLPQTLIYVCVSILLLSTQVLNVESSPILYDPSAAMSSSSNSAALYLRFRKSVQARPEYAHTQQFLRFRKSLRQFENPFEYPFRSQGFYPPPDVNEDRPT</sequence>
<protein>
    <submittedName>
        <fullName evidence="1">Uncharacterized protein</fullName>
    </submittedName>
</protein>
<dbReference type="EMBL" id="JAKKPZ010000002">
    <property type="protein sequence ID" value="KAI1726531.1"/>
    <property type="molecule type" value="Genomic_DNA"/>
</dbReference>
<proteinExistence type="predicted"/>
<accession>A0AAD4NJF9</accession>
<gene>
    <name evidence="1" type="ORF">DdX_03253</name>
</gene>
<evidence type="ECO:0000313" key="1">
    <source>
        <dbReference type="EMBL" id="KAI1726531.1"/>
    </source>
</evidence>